<gene>
    <name evidence="1" type="ORF">GMARGA_LOCUS7953</name>
</gene>
<evidence type="ECO:0000313" key="1">
    <source>
        <dbReference type="EMBL" id="CAG8623248.1"/>
    </source>
</evidence>
<name>A0ABN7UMC9_GIGMA</name>
<keyword evidence="2" id="KW-1185">Reference proteome</keyword>
<comment type="caution">
    <text evidence="1">The sequence shown here is derived from an EMBL/GenBank/DDBJ whole genome shotgun (WGS) entry which is preliminary data.</text>
</comment>
<organism evidence="1 2">
    <name type="scientific">Gigaspora margarita</name>
    <dbReference type="NCBI Taxonomy" id="4874"/>
    <lineage>
        <taxon>Eukaryota</taxon>
        <taxon>Fungi</taxon>
        <taxon>Fungi incertae sedis</taxon>
        <taxon>Mucoromycota</taxon>
        <taxon>Glomeromycotina</taxon>
        <taxon>Glomeromycetes</taxon>
        <taxon>Diversisporales</taxon>
        <taxon>Gigasporaceae</taxon>
        <taxon>Gigaspora</taxon>
    </lineage>
</organism>
<dbReference type="EMBL" id="CAJVQB010003977">
    <property type="protein sequence ID" value="CAG8623248.1"/>
    <property type="molecule type" value="Genomic_DNA"/>
</dbReference>
<proteinExistence type="predicted"/>
<dbReference type="Proteomes" id="UP000789901">
    <property type="component" value="Unassembled WGS sequence"/>
</dbReference>
<reference evidence="1 2" key="1">
    <citation type="submission" date="2021-06" db="EMBL/GenBank/DDBJ databases">
        <authorList>
            <person name="Kallberg Y."/>
            <person name="Tangrot J."/>
            <person name="Rosling A."/>
        </authorList>
    </citation>
    <scope>NUCLEOTIDE SEQUENCE [LARGE SCALE GENOMIC DNA]</scope>
    <source>
        <strain evidence="1 2">120-4 pot B 10/14</strain>
    </source>
</reference>
<protein>
    <submittedName>
        <fullName evidence="1">10538_t:CDS:1</fullName>
    </submittedName>
</protein>
<accession>A0ABN7UMC9</accession>
<sequence>MRDFNDNFTRKKSKSQTLLLSNLLKNNISAEVIHEFTKPELWETDGITDSDHIILKTSWRINLRAKPRRKKKTTRKYYQYDKTLEEDWTEFRKFINEKLVEGWKIEEITNECIMQINKELEYIKRETEHKILIVSAMFWHTVNNTKLEQQINEHRKALNKARKKNSIITDMKKIKKEVEKYFSKWTDTNPPATPIWQDWIAEYNPSEQIDPAAEVLSGVVIDRKKKIHAAIGELLEGRIHKEEKYQGDIRNFYLSGREQTILTITKQFPEIIQEL</sequence>
<evidence type="ECO:0000313" key="2">
    <source>
        <dbReference type="Proteomes" id="UP000789901"/>
    </source>
</evidence>